<reference evidence="1 2" key="1">
    <citation type="submission" date="2018-11" db="EMBL/GenBank/DDBJ databases">
        <authorList>
            <person name="Criscuolo A."/>
        </authorList>
    </citation>
    <scope>NUCLEOTIDE SEQUENCE [LARGE SCALE GENOMIC DNA]</scope>
    <source>
        <strain evidence="1">ACIP111625</strain>
    </source>
</reference>
<evidence type="ECO:0000313" key="2">
    <source>
        <dbReference type="Proteomes" id="UP000277498"/>
    </source>
</evidence>
<dbReference type="Pfam" id="PF06940">
    <property type="entry name" value="DUF1287"/>
    <property type="match status" value="1"/>
</dbReference>
<accession>A0A3P5XMT9</accession>
<sequence length="205" mass="22348">MSAETGRRGFLALALTPLLPRLARADEPGERIAAAAEAQVGVVTLYDPAYVALDFPGGDVAPERGVCTDVLVRALRVAERIDLQAAVNADMKADFAAYPALWGLKRTDRNIDHRRVPNLRRLLERTGADLPGDADFLPGDVITCTIPGDLAHLMIVANARAGGRQMIVHNIGRGTQVEDRLEEFPRTGHYRLSPPVLDRLRRLSA</sequence>
<gene>
    <name evidence="1" type="ORF">XINFAN_03584</name>
</gene>
<dbReference type="EMBL" id="UXAW01000102">
    <property type="protein sequence ID" value="VDC33038.1"/>
    <property type="molecule type" value="Genomic_DNA"/>
</dbReference>
<name>A0A3P5XMT9_9RHOB</name>
<evidence type="ECO:0000313" key="1">
    <source>
        <dbReference type="EMBL" id="VDC33038.1"/>
    </source>
</evidence>
<dbReference type="Proteomes" id="UP000277498">
    <property type="component" value="Unassembled WGS sequence"/>
</dbReference>
<keyword evidence="2" id="KW-1185">Reference proteome</keyword>
<evidence type="ECO:0008006" key="3">
    <source>
        <dbReference type="Google" id="ProtNLM"/>
    </source>
</evidence>
<dbReference type="RefSeq" id="WP_124088273.1">
    <property type="nucleotide sequence ID" value="NZ_UXAW01000102.1"/>
</dbReference>
<dbReference type="AlphaFoldDB" id="A0A3P5XMT9"/>
<proteinExistence type="predicted"/>
<protein>
    <recommendedName>
        <fullName evidence="3">DUF1287 domain-containing protein</fullName>
    </recommendedName>
</protein>
<dbReference type="OrthoDB" id="114026at2"/>
<dbReference type="InterPro" id="IPR009706">
    <property type="entry name" value="DUF1287"/>
</dbReference>
<organism evidence="1 2">
    <name type="scientific">Pseudogemmobacter humi</name>
    <dbReference type="NCBI Taxonomy" id="2483812"/>
    <lineage>
        <taxon>Bacteria</taxon>
        <taxon>Pseudomonadati</taxon>
        <taxon>Pseudomonadota</taxon>
        <taxon>Alphaproteobacteria</taxon>
        <taxon>Rhodobacterales</taxon>
        <taxon>Paracoccaceae</taxon>
        <taxon>Pseudogemmobacter</taxon>
    </lineage>
</organism>